<comment type="caution">
    <text evidence="2">The sequence shown here is derived from an EMBL/GenBank/DDBJ whole genome shotgun (WGS) entry which is preliminary data.</text>
</comment>
<evidence type="ECO:0000313" key="3">
    <source>
        <dbReference type="Proteomes" id="UP000789405"/>
    </source>
</evidence>
<evidence type="ECO:0000256" key="1">
    <source>
        <dbReference type="SAM" id="MobiDB-lite"/>
    </source>
</evidence>
<gene>
    <name evidence="2" type="ORF">DERYTH_LOCUS16760</name>
</gene>
<keyword evidence="3" id="KW-1185">Reference proteome</keyword>
<organism evidence="2 3">
    <name type="scientific">Dentiscutata erythropus</name>
    <dbReference type="NCBI Taxonomy" id="1348616"/>
    <lineage>
        <taxon>Eukaryota</taxon>
        <taxon>Fungi</taxon>
        <taxon>Fungi incertae sedis</taxon>
        <taxon>Mucoromycota</taxon>
        <taxon>Glomeromycotina</taxon>
        <taxon>Glomeromycetes</taxon>
        <taxon>Diversisporales</taxon>
        <taxon>Gigasporaceae</taxon>
        <taxon>Dentiscutata</taxon>
    </lineage>
</organism>
<dbReference type="EMBL" id="CAJVPY010015023">
    <property type="protein sequence ID" value="CAG8749529.1"/>
    <property type="molecule type" value="Genomic_DNA"/>
</dbReference>
<dbReference type="Proteomes" id="UP000789405">
    <property type="component" value="Unassembled WGS sequence"/>
</dbReference>
<accession>A0A9N9IVC6</accession>
<protein>
    <submittedName>
        <fullName evidence="2">21260_t:CDS:1</fullName>
    </submittedName>
</protein>
<proteinExistence type="predicted"/>
<feature type="non-terminal residue" evidence="2">
    <location>
        <position position="1"/>
    </location>
</feature>
<reference evidence="2" key="1">
    <citation type="submission" date="2021-06" db="EMBL/GenBank/DDBJ databases">
        <authorList>
            <person name="Kallberg Y."/>
            <person name="Tangrot J."/>
            <person name="Rosling A."/>
        </authorList>
    </citation>
    <scope>NUCLEOTIDE SEQUENCE</scope>
    <source>
        <strain evidence="2">MA453B</strain>
    </source>
</reference>
<dbReference type="AlphaFoldDB" id="A0A9N9IVC6"/>
<evidence type="ECO:0000313" key="2">
    <source>
        <dbReference type="EMBL" id="CAG8749529.1"/>
    </source>
</evidence>
<sequence length="43" mass="5049">QEFRREITWSSLNMCEESGEPEDENNEPENMNIDEAYLLDASL</sequence>
<name>A0A9N9IVC6_9GLOM</name>
<feature type="region of interest" description="Disordered" evidence="1">
    <location>
        <begin position="15"/>
        <end position="43"/>
    </location>
</feature>
<feature type="compositionally biased region" description="Acidic residues" evidence="1">
    <location>
        <begin position="17"/>
        <end position="27"/>
    </location>
</feature>